<dbReference type="InterPro" id="IPR016040">
    <property type="entry name" value="NAD(P)-bd_dom"/>
</dbReference>
<evidence type="ECO:0000256" key="5">
    <source>
        <dbReference type="ARBA" id="ARBA00013189"/>
    </source>
</evidence>
<evidence type="ECO:0000256" key="4">
    <source>
        <dbReference type="ARBA" id="ARBA00007637"/>
    </source>
</evidence>
<evidence type="ECO:0000256" key="3">
    <source>
        <dbReference type="ARBA" id="ARBA00005007"/>
    </source>
</evidence>
<dbReference type="EC" id="5.1.3.2" evidence="5"/>
<dbReference type="Gene3D" id="3.40.50.720">
    <property type="entry name" value="NAD(P)-binding Rossmann-like Domain"/>
    <property type="match status" value="1"/>
</dbReference>
<evidence type="ECO:0000259" key="11">
    <source>
        <dbReference type="Pfam" id="PF16363"/>
    </source>
</evidence>
<dbReference type="PANTHER" id="PTHR43725:SF47">
    <property type="entry name" value="UDP-GLUCOSE 4-EPIMERASE"/>
    <property type="match status" value="1"/>
</dbReference>
<gene>
    <name evidence="12" type="primary">galE</name>
    <name evidence="12" type="ORF">PSI9734_01640</name>
</gene>
<dbReference type="GO" id="GO:0003978">
    <property type="term" value="F:UDP-glucose 4-epimerase activity"/>
    <property type="evidence" value="ECO:0007669"/>
    <property type="project" value="UniProtKB-EC"/>
</dbReference>
<evidence type="ECO:0000256" key="1">
    <source>
        <dbReference type="ARBA" id="ARBA00000083"/>
    </source>
</evidence>
<evidence type="ECO:0000313" key="13">
    <source>
        <dbReference type="Proteomes" id="UP000481517"/>
    </source>
</evidence>
<dbReference type="SUPFAM" id="SSF51735">
    <property type="entry name" value="NAD(P)-binding Rossmann-fold domains"/>
    <property type="match status" value="1"/>
</dbReference>
<sequence>MILVTGGADYIGSHTVVELLAAGHEVLVLDDLSNSVRESLVRVEQITGKQVPFVEGNIADRALLIEIFSKHDISAVIHFAGFKAVGESVQEPLMYYQNNFSGTATVAAGQARTRSMSYLD</sequence>
<comment type="pathway">
    <text evidence="3">Carbohydrate metabolism.</text>
</comment>
<keyword evidence="8 12" id="KW-0413">Isomerase</keyword>
<comment type="cofactor">
    <cofactor evidence="2">
        <name>NAD(+)</name>
        <dbReference type="ChEBI" id="CHEBI:57540"/>
    </cofactor>
</comment>
<dbReference type="AlphaFoldDB" id="A0A6S6WQF9"/>
<dbReference type="InterPro" id="IPR036291">
    <property type="entry name" value="NAD(P)-bd_dom_sf"/>
</dbReference>
<organism evidence="12 13">
    <name type="scientific">Pseudidiomarina piscicola</name>
    <dbReference type="NCBI Taxonomy" id="2614830"/>
    <lineage>
        <taxon>Bacteria</taxon>
        <taxon>Pseudomonadati</taxon>
        <taxon>Pseudomonadota</taxon>
        <taxon>Gammaproteobacteria</taxon>
        <taxon>Alteromonadales</taxon>
        <taxon>Idiomarinaceae</taxon>
        <taxon>Pseudidiomarina</taxon>
    </lineage>
</organism>
<keyword evidence="7" id="KW-0520">NAD</keyword>
<feature type="domain" description="NAD(P)-binding" evidence="11">
    <location>
        <begin position="3"/>
        <end position="106"/>
    </location>
</feature>
<dbReference type="EMBL" id="CADCXY010000003">
    <property type="protein sequence ID" value="CAB0151227.1"/>
    <property type="molecule type" value="Genomic_DNA"/>
</dbReference>
<evidence type="ECO:0000256" key="2">
    <source>
        <dbReference type="ARBA" id="ARBA00001911"/>
    </source>
</evidence>
<dbReference type="PANTHER" id="PTHR43725">
    <property type="entry name" value="UDP-GLUCOSE 4-EPIMERASE"/>
    <property type="match status" value="1"/>
</dbReference>
<comment type="catalytic activity">
    <reaction evidence="1">
        <text>UDP-alpha-D-glucose = UDP-alpha-D-galactose</text>
        <dbReference type="Rhea" id="RHEA:22168"/>
        <dbReference type="ChEBI" id="CHEBI:58885"/>
        <dbReference type="ChEBI" id="CHEBI:66914"/>
        <dbReference type="EC" id="5.1.3.2"/>
    </reaction>
</comment>
<evidence type="ECO:0000313" key="12">
    <source>
        <dbReference type="EMBL" id="CAB0151227.1"/>
    </source>
</evidence>
<dbReference type="GO" id="GO:0005996">
    <property type="term" value="P:monosaccharide metabolic process"/>
    <property type="evidence" value="ECO:0007669"/>
    <property type="project" value="TreeGrafter"/>
</dbReference>
<evidence type="ECO:0000256" key="9">
    <source>
        <dbReference type="ARBA" id="ARBA00031367"/>
    </source>
</evidence>
<protein>
    <recommendedName>
        <fullName evidence="6">UDP-glucose 4-epimerase</fullName>
        <ecNumber evidence="5">5.1.3.2</ecNumber>
    </recommendedName>
    <alternativeName>
        <fullName evidence="10">Galactowaldenase</fullName>
    </alternativeName>
    <alternativeName>
        <fullName evidence="9">UDP-galactose 4-epimerase</fullName>
    </alternativeName>
</protein>
<dbReference type="Pfam" id="PF16363">
    <property type="entry name" value="GDP_Man_Dehyd"/>
    <property type="match status" value="1"/>
</dbReference>
<dbReference type="GO" id="GO:0005829">
    <property type="term" value="C:cytosol"/>
    <property type="evidence" value="ECO:0007669"/>
    <property type="project" value="TreeGrafter"/>
</dbReference>
<accession>A0A6S6WQF9</accession>
<evidence type="ECO:0000256" key="10">
    <source>
        <dbReference type="ARBA" id="ARBA00033067"/>
    </source>
</evidence>
<reference evidence="12 13" key="1">
    <citation type="submission" date="2020-02" db="EMBL/GenBank/DDBJ databases">
        <authorList>
            <person name="Rodrigo-Torres L."/>
            <person name="Arahal R. D."/>
            <person name="Lucena T."/>
        </authorList>
    </citation>
    <scope>NUCLEOTIDE SEQUENCE [LARGE SCALE GENOMIC DNA]</scope>
    <source>
        <strain evidence="12 13">CECT 9734</strain>
    </source>
</reference>
<proteinExistence type="inferred from homology"/>
<comment type="similarity">
    <text evidence="4">Belongs to the NAD(P)-dependent epimerase/dehydratase family.</text>
</comment>
<evidence type="ECO:0000256" key="7">
    <source>
        <dbReference type="ARBA" id="ARBA00023027"/>
    </source>
</evidence>
<name>A0A6S6WQF9_9GAMM</name>
<evidence type="ECO:0000256" key="6">
    <source>
        <dbReference type="ARBA" id="ARBA00018569"/>
    </source>
</evidence>
<evidence type="ECO:0000256" key="8">
    <source>
        <dbReference type="ARBA" id="ARBA00023235"/>
    </source>
</evidence>
<keyword evidence="13" id="KW-1185">Reference proteome</keyword>
<dbReference type="Proteomes" id="UP000481517">
    <property type="component" value="Unassembled WGS sequence"/>
</dbReference>